<dbReference type="PANTHER" id="PTHR16151:SF2">
    <property type="entry name" value="HAUS AUGMIN-LIKE COMPLEX SUBUNIT 6"/>
    <property type="match status" value="1"/>
</dbReference>
<dbReference type="PANTHER" id="PTHR16151">
    <property type="entry name" value="HAUS AUGMIN-LIKE COMPLEX SUBUNIT 6"/>
    <property type="match status" value="1"/>
</dbReference>
<evidence type="ECO:0000256" key="2">
    <source>
        <dbReference type="SAM" id="MobiDB-lite"/>
    </source>
</evidence>
<feature type="region of interest" description="Disordered" evidence="2">
    <location>
        <begin position="483"/>
        <end position="507"/>
    </location>
</feature>
<dbReference type="Pfam" id="PF14661">
    <property type="entry name" value="HAUS6_N"/>
    <property type="match status" value="1"/>
</dbReference>
<organism evidence="4 5">
    <name type="scientific">Saccoglossus kowalevskii</name>
    <name type="common">Acorn worm</name>
    <dbReference type="NCBI Taxonomy" id="10224"/>
    <lineage>
        <taxon>Eukaryota</taxon>
        <taxon>Metazoa</taxon>
        <taxon>Hemichordata</taxon>
        <taxon>Enteropneusta</taxon>
        <taxon>Harrimaniidae</taxon>
        <taxon>Saccoglossus</taxon>
    </lineage>
</organism>
<feature type="compositionally biased region" description="Basic and acidic residues" evidence="2">
    <location>
        <begin position="402"/>
        <end position="411"/>
    </location>
</feature>
<protein>
    <submittedName>
        <fullName evidence="5">Uncharacterized protein LOC100366745</fullName>
    </submittedName>
</protein>
<feature type="coiled-coil region" evidence="1">
    <location>
        <begin position="209"/>
        <end position="236"/>
    </location>
</feature>
<dbReference type="Proteomes" id="UP000694865">
    <property type="component" value="Unplaced"/>
</dbReference>
<feature type="region of interest" description="Disordered" evidence="2">
    <location>
        <begin position="566"/>
        <end position="628"/>
    </location>
</feature>
<accession>A0ABM0M2A3</accession>
<feature type="domain" description="HAUS augmin-like complex subunit 6 N-terminal" evidence="3">
    <location>
        <begin position="19"/>
        <end position="274"/>
    </location>
</feature>
<feature type="region of interest" description="Disordered" evidence="2">
    <location>
        <begin position="1066"/>
        <end position="1092"/>
    </location>
</feature>
<feature type="region of interest" description="Disordered" evidence="2">
    <location>
        <begin position="955"/>
        <end position="990"/>
    </location>
</feature>
<feature type="compositionally biased region" description="Polar residues" evidence="2">
    <location>
        <begin position="1140"/>
        <end position="1156"/>
    </location>
</feature>
<evidence type="ECO:0000313" key="5">
    <source>
        <dbReference type="RefSeq" id="XP_006814144.1"/>
    </source>
</evidence>
<feature type="compositionally biased region" description="Acidic residues" evidence="2">
    <location>
        <begin position="1066"/>
        <end position="1075"/>
    </location>
</feature>
<evidence type="ECO:0000259" key="3">
    <source>
        <dbReference type="Pfam" id="PF14661"/>
    </source>
</evidence>
<evidence type="ECO:0000313" key="4">
    <source>
        <dbReference type="Proteomes" id="UP000694865"/>
    </source>
</evidence>
<feature type="compositionally biased region" description="Basic and acidic residues" evidence="2">
    <location>
        <begin position="486"/>
        <end position="506"/>
    </location>
</feature>
<evidence type="ECO:0000256" key="1">
    <source>
        <dbReference type="SAM" id="Coils"/>
    </source>
</evidence>
<dbReference type="InterPro" id="IPR028163">
    <property type="entry name" value="HAUS_6_N"/>
</dbReference>
<name>A0ABM0M2A3_SACKO</name>
<sequence>MNTTIESKHGVRRAARELFFNNLLLLGFEATREEAKHRIPFTSEMFALPNKKGFEVVTHFLFEKLNPAMAAEQFRDCWPVADKKQEQQFRKTVSNWIQHIAKECPEANLPRIVPSMFLSPGGDKFYNLLMHFSTFVCMKLITDEHGMKPRQFLQRPKLMPSYSHLGIPIVKSLHCGAIRHRKKFLEKLQSSAVLQKEWQEVSNDFVKNHRVLKKQIRELDRKVEDMRQKNHELNHKAGSPVPMRRRSGGRFEGEMEVEAIKRAQRIQKVRELWNSIEDFHGNHSHHREVLDSVLNGLANKHMIDASDIIIQRNIGNTYEGGKLNLLTILHLYNLSLHLYIEKLQQTVMPQFKELNPKIATEFHIHHAHLVNTQALKSKLAFEMIPELKESIDTIIAELDDESTARDQKPDDSLSGGLQLIPPTPPSSYELRPNSDIETPPHLRAAWSMSRGSPMPDTPEAVARLDETMTRIAMRRVGLVQGTPTSTRKEIRDQLKGDSRPSKKSEIPRPIVVPTMEKTMLSDSMMTEASYMSNGAASFSKYSEPSTRHHITASTLAHQPRAVRMGEQPRAGLSHQPRLSGPAHQKRASGLISHEKSASRATQPQRNSSSKTSVRQETHHVSFDNSMLQHETTPKAYDLLAEQIADALVGNTPDDEKTPPLAVVDPLKSLGLDAFVSRSKLNRTPDAKTNDLSRAFVLEPESVACHGKHLFTEHSEEEEEEEGEKEEKQQGEAEEENLREEKKDGTKDAFYSLEARPVDETHRIDTCDVSHENGNAVLGAPKMNINESHGDDSDKMSIDLMDFTSGETVEENDKMAAFDNVQDSIEGLQEIETDDMFLGETPQLPTRSMQRIIPSAPDTLEDKDDEKQVEDLSGITMPTNLLTFLDEDEGNIDEPKEEEEFVKQSSIMSHDNQINGEAISHKGMEHSSEKSVLTLNGQQETTHWRQTCDESMMSVAFSESDEEPRFEPLNDASQVEDASISRQNGQDSHISSDIIERFKRLKASSVTSGSPSDPLNIRDVGLGDRLVEIKLQSVSSDTSTPAISSAYLTQSPKPKSENASNVFSLDLDDSDLDVSGDDLPLHSTDPPEDGISEEQITLVDISLVSSPMKTPKLQKAHVTLMSAHMSDEKGRGIDTEVIITPPTSAQQSPRQTPTQRSPPARLVEQDSKSSQSGSVTPSPKITNGEAARTTPPPLTQKEGSIPMSPLTLKLHSDDDDGAANLGDEKAEFDIFGLGNQSVLIPPSPGEDQSRGSSSSQSPRMEELE</sequence>
<keyword evidence="1" id="KW-0175">Coiled coil</keyword>
<reference evidence="5" key="1">
    <citation type="submission" date="2025-08" db="UniProtKB">
        <authorList>
            <consortium name="RefSeq"/>
        </authorList>
    </citation>
    <scope>IDENTIFICATION</scope>
    <source>
        <tissue evidence="5">Testes</tissue>
    </source>
</reference>
<gene>
    <name evidence="5" type="primary">LOC100366745</name>
</gene>
<feature type="region of interest" description="Disordered" evidence="2">
    <location>
        <begin position="400"/>
        <end position="433"/>
    </location>
</feature>
<feature type="region of interest" description="Disordered" evidence="2">
    <location>
        <begin position="711"/>
        <end position="746"/>
    </location>
</feature>
<feature type="compositionally biased region" description="Polar residues" evidence="2">
    <location>
        <begin position="979"/>
        <end position="990"/>
    </location>
</feature>
<dbReference type="InterPro" id="IPR026797">
    <property type="entry name" value="HAUS_6"/>
</dbReference>
<feature type="compositionally biased region" description="Polar residues" evidence="2">
    <location>
        <begin position="1167"/>
        <end position="1180"/>
    </location>
</feature>
<feature type="region of interest" description="Disordered" evidence="2">
    <location>
        <begin position="1139"/>
        <end position="1263"/>
    </location>
</feature>
<dbReference type="GeneID" id="100366745"/>
<feature type="compositionally biased region" description="Polar residues" evidence="2">
    <location>
        <begin position="598"/>
        <end position="612"/>
    </location>
</feature>
<keyword evidence="4" id="KW-1185">Reference proteome</keyword>
<dbReference type="RefSeq" id="XP_006814144.1">
    <property type="nucleotide sequence ID" value="XM_006814081.1"/>
</dbReference>
<feature type="compositionally biased region" description="Acidic residues" evidence="2">
    <location>
        <begin position="714"/>
        <end position="723"/>
    </location>
</feature>
<proteinExistence type="predicted"/>